<dbReference type="CDD" id="cd00130">
    <property type="entry name" value="PAS"/>
    <property type="match status" value="1"/>
</dbReference>
<comment type="caution">
    <text evidence="2">The sequence shown here is derived from an EMBL/GenBank/DDBJ whole genome shotgun (WGS) entry which is preliminary data.</text>
</comment>
<proteinExistence type="predicted"/>
<dbReference type="SUPFAM" id="SSF55781">
    <property type="entry name" value="GAF domain-like"/>
    <property type="match status" value="1"/>
</dbReference>
<dbReference type="OrthoDB" id="9811889at2"/>
<dbReference type="PROSITE" id="PS50113">
    <property type="entry name" value="PAC"/>
    <property type="match status" value="1"/>
</dbReference>
<dbReference type="InterPro" id="IPR001610">
    <property type="entry name" value="PAC"/>
</dbReference>
<evidence type="ECO:0000259" key="1">
    <source>
        <dbReference type="PROSITE" id="PS50113"/>
    </source>
</evidence>
<dbReference type="Pfam" id="PF08447">
    <property type="entry name" value="PAS_3"/>
    <property type="match status" value="1"/>
</dbReference>
<dbReference type="PANTHER" id="PTHR43102">
    <property type="entry name" value="SLR1143 PROTEIN"/>
    <property type="match status" value="1"/>
</dbReference>
<gene>
    <name evidence="2" type="ORF">BD809_10366</name>
</gene>
<sequence length="383" mass="44626">MIEYDRLLALEEYQILDTLPEQEYDDIVELASALFDTQISLITLLDSERQWFKAKHGLPKDQTKREYAFCHYAIQNPDDVMVVNDTLLDPRFVSNPLVTDDPNMRFYAGAPLITSNKCALGTLCVIDTVPRTFSDEKKRMLKILASKVMKLLELRKENVKQHKALKFANERFETTLSRLLEAQETAKIGSWDWNLQDDQLYWSPQLFRLFEMKSPTSNKISMDKWQSYVHPEDLNKVHEFLINLLQKKSHHTVEYRIIKQDGTDLWMLGQGASDIDDTGKVIRVYGTGQDITTKKRAEFERTLYLKTLKDMLFSLSHKIRGPLTSCIGLLNILEKEHLVEKDVKRFAAFFKVSTLEMDEYVRELITFIHTNQLKINNVPTHQS</sequence>
<dbReference type="InterPro" id="IPR000700">
    <property type="entry name" value="PAS-assoc_C"/>
</dbReference>
<name>A0A5S5C6M1_9FLAO</name>
<feature type="domain" description="PAC" evidence="1">
    <location>
        <begin position="251"/>
        <end position="303"/>
    </location>
</feature>
<evidence type="ECO:0000313" key="3">
    <source>
        <dbReference type="Proteomes" id="UP000324376"/>
    </source>
</evidence>
<dbReference type="GO" id="GO:0000155">
    <property type="term" value="F:phosphorelay sensor kinase activity"/>
    <property type="evidence" value="ECO:0007669"/>
    <property type="project" value="InterPro"/>
</dbReference>
<dbReference type="InterPro" id="IPR035965">
    <property type="entry name" value="PAS-like_dom_sf"/>
</dbReference>
<accession>A0A5S5C6M1</accession>
<dbReference type="SMART" id="SM00065">
    <property type="entry name" value="GAF"/>
    <property type="match status" value="1"/>
</dbReference>
<dbReference type="Gene3D" id="3.30.450.40">
    <property type="match status" value="1"/>
</dbReference>
<dbReference type="SMART" id="SM00086">
    <property type="entry name" value="PAC"/>
    <property type="match status" value="1"/>
</dbReference>
<dbReference type="SUPFAM" id="SSF55785">
    <property type="entry name" value="PYP-like sensor domain (PAS domain)"/>
    <property type="match status" value="1"/>
</dbReference>
<dbReference type="Gene3D" id="2.10.70.100">
    <property type="match status" value="1"/>
</dbReference>
<evidence type="ECO:0000313" key="2">
    <source>
        <dbReference type="EMBL" id="TYP75004.1"/>
    </source>
</evidence>
<dbReference type="Gene3D" id="3.30.450.20">
    <property type="entry name" value="PAS domain"/>
    <property type="match status" value="1"/>
</dbReference>
<keyword evidence="3" id="KW-1185">Reference proteome</keyword>
<protein>
    <submittedName>
        <fullName evidence="2">PAS domain S-box-containing protein</fullName>
    </submittedName>
</protein>
<dbReference type="Pfam" id="PF01590">
    <property type="entry name" value="GAF"/>
    <property type="match status" value="1"/>
</dbReference>
<dbReference type="SUPFAM" id="SSF47384">
    <property type="entry name" value="Homodimeric domain of signal transducing histidine kinase"/>
    <property type="match status" value="1"/>
</dbReference>
<dbReference type="Proteomes" id="UP000324376">
    <property type="component" value="Unassembled WGS sequence"/>
</dbReference>
<dbReference type="EMBL" id="VNHU01000003">
    <property type="protein sequence ID" value="TYP75004.1"/>
    <property type="molecule type" value="Genomic_DNA"/>
</dbReference>
<dbReference type="InterPro" id="IPR029016">
    <property type="entry name" value="GAF-like_dom_sf"/>
</dbReference>
<reference evidence="2 3" key="1">
    <citation type="submission" date="2019-07" db="EMBL/GenBank/DDBJ databases">
        <title>Genomic Encyclopedia of Archaeal and Bacterial Type Strains, Phase II (KMG-II): from individual species to whole genera.</title>
        <authorList>
            <person name="Goeker M."/>
        </authorList>
    </citation>
    <scope>NUCLEOTIDE SEQUENCE [LARGE SCALE GENOMIC DNA]</scope>
    <source>
        <strain evidence="2 3">DSM 17527</strain>
    </source>
</reference>
<dbReference type="NCBIfam" id="TIGR00229">
    <property type="entry name" value="sensory_box"/>
    <property type="match status" value="1"/>
</dbReference>
<dbReference type="Gene3D" id="1.10.287.130">
    <property type="match status" value="1"/>
</dbReference>
<dbReference type="InterPro" id="IPR036097">
    <property type="entry name" value="HisK_dim/P_sf"/>
</dbReference>
<dbReference type="RefSeq" id="WP_148782009.1">
    <property type="nucleotide sequence ID" value="NZ_VNHU01000003.1"/>
</dbReference>
<dbReference type="PANTHER" id="PTHR43102:SF2">
    <property type="entry name" value="GAF DOMAIN-CONTAINING PROTEIN"/>
    <property type="match status" value="1"/>
</dbReference>
<dbReference type="InterPro" id="IPR003018">
    <property type="entry name" value="GAF"/>
</dbReference>
<dbReference type="AlphaFoldDB" id="A0A5S5C6M1"/>
<dbReference type="InterPro" id="IPR013655">
    <property type="entry name" value="PAS_fold_3"/>
</dbReference>
<organism evidence="2 3">
    <name type="scientific">Aquimarina intermedia</name>
    <dbReference type="NCBI Taxonomy" id="350814"/>
    <lineage>
        <taxon>Bacteria</taxon>
        <taxon>Pseudomonadati</taxon>
        <taxon>Bacteroidota</taxon>
        <taxon>Flavobacteriia</taxon>
        <taxon>Flavobacteriales</taxon>
        <taxon>Flavobacteriaceae</taxon>
        <taxon>Aquimarina</taxon>
    </lineage>
</organism>
<dbReference type="InterPro" id="IPR000014">
    <property type="entry name" value="PAS"/>
</dbReference>